<dbReference type="SUPFAM" id="SSF82714">
    <property type="entry name" value="Multidrug efflux transporter AcrB TolC docking domain, DN and DC subdomains"/>
    <property type="match status" value="2"/>
</dbReference>
<gene>
    <name evidence="9" type="ORF">OL599_16030</name>
</gene>
<feature type="transmembrane region" description="Helical" evidence="8">
    <location>
        <begin position="954"/>
        <end position="975"/>
    </location>
</feature>
<dbReference type="EMBL" id="JAPDNT010000015">
    <property type="protein sequence ID" value="MCW3476088.1"/>
    <property type="molecule type" value="Genomic_DNA"/>
</dbReference>
<feature type="transmembrane region" description="Helical" evidence="8">
    <location>
        <begin position="521"/>
        <end position="545"/>
    </location>
</feature>
<comment type="caution">
    <text evidence="9">The sequence shown here is derived from an EMBL/GenBank/DDBJ whole genome shotgun (WGS) entry which is preliminary data.</text>
</comment>
<dbReference type="Proteomes" id="UP001165679">
    <property type="component" value="Unassembled WGS sequence"/>
</dbReference>
<dbReference type="FunFam" id="3.30.70.1430:FF:000001">
    <property type="entry name" value="Efflux pump membrane transporter"/>
    <property type="match status" value="1"/>
</dbReference>
<dbReference type="Gene3D" id="3.30.70.1440">
    <property type="entry name" value="Multidrug efflux transporter AcrB pore domain"/>
    <property type="match status" value="1"/>
</dbReference>
<keyword evidence="10" id="KW-1185">Reference proteome</keyword>
<feature type="transmembrane region" description="Helical" evidence="8">
    <location>
        <begin position="859"/>
        <end position="876"/>
    </location>
</feature>
<proteinExistence type="predicted"/>
<feature type="transmembrane region" description="Helical" evidence="8">
    <location>
        <begin position="12"/>
        <end position="32"/>
    </location>
</feature>
<dbReference type="PRINTS" id="PR00702">
    <property type="entry name" value="ACRIFLAVINRP"/>
</dbReference>
<evidence type="ECO:0000256" key="7">
    <source>
        <dbReference type="ARBA" id="ARBA00023136"/>
    </source>
</evidence>
<reference evidence="9" key="2">
    <citation type="submission" date="2022-10" db="EMBL/GenBank/DDBJ databases">
        <authorList>
            <person name="Trinh H.N."/>
        </authorList>
    </citation>
    <scope>NUCLEOTIDE SEQUENCE</scope>
    <source>
        <strain evidence="9">RN2-1</strain>
    </source>
</reference>
<evidence type="ECO:0000256" key="5">
    <source>
        <dbReference type="ARBA" id="ARBA00022692"/>
    </source>
</evidence>
<evidence type="ECO:0000256" key="1">
    <source>
        <dbReference type="ARBA" id="ARBA00004429"/>
    </source>
</evidence>
<evidence type="ECO:0000256" key="2">
    <source>
        <dbReference type="ARBA" id="ARBA00022448"/>
    </source>
</evidence>
<organism evidence="9 10">
    <name type="scientific">Limobrevibacterium gyesilva</name>
    <dbReference type="NCBI Taxonomy" id="2991712"/>
    <lineage>
        <taxon>Bacteria</taxon>
        <taxon>Pseudomonadati</taxon>
        <taxon>Pseudomonadota</taxon>
        <taxon>Alphaproteobacteria</taxon>
        <taxon>Acetobacterales</taxon>
        <taxon>Acetobacteraceae</taxon>
        <taxon>Limobrevibacterium</taxon>
    </lineage>
</organism>
<evidence type="ECO:0000256" key="8">
    <source>
        <dbReference type="SAM" id="Phobius"/>
    </source>
</evidence>
<dbReference type="Gene3D" id="3.30.2090.10">
    <property type="entry name" value="Multidrug efflux transporter AcrB TolC docking domain, DN and DC subdomains"/>
    <property type="match status" value="2"/>
</dbReference>
<evidence type="ECO:0000256" key="3">
    <source>
        <dbReference type="ARBA" id="ARBA00022475"/>
    </source>
</evidence>
<reference evidence="9" key="1">
    <citation type="submission" date="2022-09" db="EMBL/GenBank/DDBJ databases">
        <title>Rhodovastum sp. nov. RN2-1 isolated from soil in Seongnam, South Korea.</title>
        <authorList>
            <person name="Le N.T."/>
        </authorList>
    </citation>
    <scope>NUCLEOTIDE SEQUENCE</scope>
    <source>
        <strain evidence="9">RN2-1</strain>
    </source>
</reference>
<dbReference type="InterPro" id="IPR001036">
    <property type="entry name" value="Acrflvin-R"/>
</dbReference>
<evidence type="ECO:0000256" key="6">
    <source>
        <dbReference type="ARBA" id="ARBA00022989"/>
    </source>
</evidence>
<dbReference type="PANTHER" id="PTHR32063:SF30">
    <property type="entry name" value="ACRB_ACRD_ACRF FAMILY PROTEIN"/>
    <property type="match status" value="1"/>
</dbReference>
<keyword evidence="3" id="KW-1003">Cell membrane</keyword>
<dbReference type="Gene3D" id="3.30.70.1430">
    <property type="entry name" value="Multidrug efflux transporter AcrB pore domain"/>
    <property type="match status" value="2"/>
</dbReference>
<dbReference type="Gene3D" id="3.30.70.1320">
    <property type="entry name" value="Multidrug efflux transporter AcrB pore domain like"/>
    <property type="match status" value="1"/>
</dbReference>
<feature type="transmembrane region" description="Helical" evidence="8">
    <location>
        <begin position="987"/>
        <end position="1013"/>
    </location>
</feature>
<feature type="transmembrane region" description="Helical" evidence="8">
    <location>
        <begin position="431"/>
        <end position="451"/>
    </location>
</feature>
<keyword evidence="7 8" id="KW-0472">Membrane</keyword>
<dbReference type="PANTHER" id="PTHR32063">
    <property type="match status" value="1"/>
</dbReference>
<accession>A0AA42CEI3</accession>
<keyword evidence="6 8" id="KW-1133">Transmembrane helix</keyword>
<feature type="transmembrane region" description="Helical" evidence="8">
    <location>
        <begin position="360"/>
        <end position="381"/>
    </location>
</feature>
<dbReference type="Gene3D" id="1.20.1640.10">
    <property type="entry name" value="Multidrug efflux transporter AcrB transmembrane domain"/>
    <property type="match status" value="2"/>
</dbReference>
<dbReference type="SUPFAM" id="SSF82693">
    <property type="entry name" value="Multidrug efflux transporter AcrB pore domain, PN1, PN2, PC1 and PC2 subdomains"/>
    <property type="match status" value="4"/>
</dbReference>
<keyword evidence="5 8" id="KW-0812">Transmembrane</keyword>
<dbReference type="NCBIfam" id="NF033617">
    <property type="entry name" value="RND_permease_2"/>
    <property type="match status" value="1"/>
</dbReference>
<evidence type="ECO:0000256" key="4">
    <source>
        <dbReference type="ARBA" id="ARBA00022519"/>
    </source>
</evidence>
<dbReference type="GO" id="GO:0042910">
    <property type="term" value="F:xenobiotic transmembrane transporter activity"/>
    <property type="evidence" value="ECO:0007669"/>
    <property type="project" value="TreeGrafter"/>
</dbReference>
<dbReference type="InterPro" id="IPR027463">
    <property type="entry name" value="AcrB_DN_DC_subdom"/>
</dbReference>
<name>A0AA42CEI3_9PROT</name>
<feature type="transmembrane region" description="Helical" evidence="8">
    <location>
        <begin position="909"/>
        <end position="934"/>
    </location>
</feature>
<sequence length="1040" mass="112770">MSISTPFIRRPIGTSLLMAAIVLVGVAAYPLLPVAPLPRVEFPTIQVQAKFPGASPETMATAVAQPLERQFAQIAGVAQMTSVSVLGQTSITVQFDLNRGIDAAALDIQSQITAATGQLPRNLPSPPTYYKVNPSDSPILILAVQSDEMPLIEADDYADNILAQQISQIDGVSQVFIGGEQKRAVRVQVDPARLAAMGLTMEDARQTLQTATVNSPKGTINGERRSFTIYANDQLTKAAEYNNLVIAYRNGAPIRVRDIGQAVDAADNLLVAGHQNGKRGVQLIIFKQPDANIIETVDAIKAQLPRLTAAIPPSVHVTEVMDRTQTIRASVEDVQFTLILTVALVVMVIFLFLRNLWATIIPSVTVPIALIGTFAVMYLLNFSLDNLSLMALTIAVGFVVDDAIVMLENIFRHIEDGERPMDAAIKGAGEIGFTIVSISASLIAVFIPLLLMGGIVGRLFREFAMTVSVAVVVSAVVSLTLTPMMCSRFLRHEHGTHGLLYRIIEKFFDGMLAGYRRTLDIALRFQFVTLMVFLATVSVTVYLYVVIPKGFFPEQDNGILLGISQGAEDISFKEMVRRQLALGEVLLRDPDIAAYSSTVGAGVGGQTGNNGRFFVALKPFAERHASAQEIIARLRPELAKVEGAQLFLQAGQDVRVGGRISKTQYQYTLQDADVGELYAWAPKVLNKLRTLPELRDLATDQQNGGTTASITIDRDAAARFGIQPQVIDDTLYDALGQRQVTQYFTQVNTYKLILEVLPEMQGDLSVLDKLYVKSSTGQAVPLSTFVKVDTTKVAPLSISHQSQFPAVTLSFNLAQGVALGQAVDAVNRAMRVLGTPVTLQGTFQGTAQAFQSSLSSQPYLIAAALITVYIILGILYESYILPLTILSTLPSAGVGALLMLMAFGYDLSVIALIGVILLIGIVKKNGIMMVDFAVNAERRDGETPFNAIRQACLLRFRPIMMTTMAALFSGLPLMIGHGAGSELRRPLGFAMVGGLLLSQVLTLYTTPVIYLYLERLQRYLSPRRTARMPTLADKMGATAD</sequence>
<keyword evidence="2" id="KW-0813">Transport</keyword>
<evidence type="ECO:0000313" key="9">
    <source>
        <dbReference type="EMBL" id="MCW3476088.1"/>
    </source>
</evidence>
<dbReference type="RefSeq" id="WP_264714834.1">
    <property type="nucleotide sequence ID" value="NZ_JAPDNT010000015.1"/>
</dbReference>
<feature type="transmembrane region" description="Helical" evidence="8">
    <location>
        <begin position="334"/>
        <end position="353"/>
    </location>
</feature>
<dbReference type="AlphaFoldDB" id="A0AA42CEI3"/>
<dbReference type="FunFam" id="1.20.1640.10:FF:000001">
    <property type="entry name" value="Efflux pump membrane transporter"/>
    <property type="match status" value="1"/>
</dbReference>
<comment type="subcellular location">
    <subcellularLocation>
        <location evidence="1">Cell inner membrane</location>
        <topology evidence="1">Multi-pass membrane protein</topology>
    </subcellularLocation>
</comment>
<dbReference type="Pfam" id="PF00873">
    <property type="entry name" value="ACR_tran"/>
    <property type="match status" value="1"/>
</dbReference>
<dbReference type="GO" id="GO:0005886">
    <property type="term" value="C:plasma membrane"/>
    <property type="evidence" value="ECO:0007669"/>
    <property type="project" value="UniProtKB-SubCell"/>
</dbReference>
<dbReference type="SUPFAM" id="SSF82866">
    <property type="entry name" value="Multidrug efflux transporter AcrB transmembrane domain"/>
    <property type="match status" value="2"/>
</dbReference>
<protein>
    <submittedName>
        <fullName evidence="9">Multidrug efflux RND transporter permease subunit</fullName>
    </submittedName>
</protein>
<keyword evidence="4" id="KW-0997">Cell inner membrane</keyword>
<feature type="transmembrane region" description="Helical" evidence="8">
    <location>
        <begin position="463"/>
        <end position="482"/>
    </location>
</feature>
<evidence type="ECO:0000313" key="10">
    <source>
        <dbReference type="Proteomes" id="UP001165679"/>
    </source>
</evidence>